<feature type="compositionally biased region" description="Pro residues" evidence="1">
    <location>
        <begin position="44"/>
        <end position="53"/>
    </location>
</feature>
<evidence type="ECO:0000256" key="2">
    <source>
        <dbReference type="SAM" id="Phobius"/>
    </source>
</evidence>
<feature type="region of interest" description="Disordered" evidence="1">
    <location>
        <begin position="833"/>
        <end position="854"/>
    </location>
</feature>
<feature type="region of interest" description="Disordered" evidence="1">
    <location>
        <begin position="429"/>
        <end position="452"/>
    </location>
</feature>
<keyword evidence="2" id="KW-0472">Membrane</keyword>
<dbReference type="KEGG" id="bbes:BESB_061650"/>
<feature type="region of interest" description="Disordered" evidence="1">
    <location>
        <begin position="1059"/>
        <end position="1082"/>
    </location>
</feature>
<gene>
    <name evidence="3" type="ORF">BESB_061650</name>
</gene>
<protein>
    <recommendedName>
        <fullName evidence="5">Transmembrane protein</fullName>
    </recommendedName>
</protein>
<feature type="compositionally biased region" description="Low complexity" evidence="1">
    <location>
        <begin position="169"/>
        <end position="185"/>
    </location>
</feature>
<comment type="caution">
    <text evidence="3">The sequence shown here is derived from an EMBL/GenBank/DDBJ whole genome shotgun (WGS) entry which is preliminary data.</text>
</comment>
<dbReference type="Proteomes" id="UP000224006">
    <property type="component" value="Chromosome V"/>
</dbReference>
<feature type="region of interest" description="Disordered" evidence="1">
    <location>
        <begin position="947"/>
        <end position="1026"/>
    </location>
</feature>
<feature type="region of interest" description="Disordered" evidence="1">
    <location>
        <begin position="464"/>
        <end position="493"/>
    </location>
</feature>
<feature type="compositionally biased region" description="Basic and acidic residues" evidence="1">
    <location>
        <begin position="109"/>
        <end position="137"/>
    </location>
</feature>
<feature type="transmembrane region" description="Helical" evidence="2">
    <location>
        <begin position="784"/>
        <end position="806"/>
    </location>
</feature>
<proteinExistence type="predicted"/>
<sequence length="1131" mass="118794">MPSPDACARPSGRGVGLEGTCSLPSPLSPPGALAAEPAGRTVCPLPPLPPSSPPSRFSSFSSARFLAGASPRAAGDACPPEGLHCSGSFRAFSPERRRAVRAAFQGDNQGHREDERRIPAAEERGRSGEPDGTEEMRTSAANGRGAGAGVTEGFSPQAREGTRLIPLETSTSVPSSRSSSPSTRLQSRHQAASSPRSAQVGRARAQSLETDGDSRAPSVLFPSRHAAASRSRLSLSEHSVRLGSAALARLRGLLLSGRAPSEARVGRDRGRLGSGASVFSQETPRGARGSSRHQSSSTDARNFSRKVTQWRVETTLFLYVINVVVHSLNGIFFVLKGQRATGAVILLTQTTAWVFSALLYAVDREYLKALLAILGLAVFVEVKPNFPSVGRRTVAAPPRFFSSLAAASLPLEPRTPTLSSEAAASVSLTPAAGRSPSSARAPAAAAGDSPPSAALASGVLRASGEVGSGAHSSRRQPAAREGGASTSSAAGRARERISLRASTQQQLQNLQNAWVGLTQFPLLYIYSNVVLYGGGQLFVTGDEITSSAEDSTLAYSFLSSSRSSCFLSSFLSLTRQSATVAFCSSLLLPLSVFLSCITVGWIMLDRFLGHVQKSRPRTELRHALHDTSLRCLLGLMFLFHAVDLFARVWTWCLISDDAYAPLNFICCFFLQTLNLALYLTLSSSFLHCFLRGLLSLLVSPLDVFLIEAETPRQVRSAMTILALRLLDILTASLFVGYRTAAGSLLPEESENEEDGTLLVARLGGAAVSPREYRVLAALAEKRRAASRLCSVLVIVLAGLLLAIIALKRRRDAVEAEALRSLLERSARLAERMRANAPRAAAPAPSSASAAPLSASHARPSALPASSFPLSAPASDSPSGGSSASLFSLSSPSPYVSERGPTSSFSSSESFSASFSPHAYRLFSISSFSSSSPASRLADSAASPLGQLRSASRLHEGTEWRHGGGRDRSSEEARDEATAAAQRQALDSAAACKAKEAEATETQAVGEGGRVTTHDAGNGESLGAGGGQRAIAREGEKGGQGEESSRQAAGATEKEVFGGAQATTGSSGDPPTQVASGMPTGEDGAAEETLLKSAGLRLKQGRIQIETRSCRAYEVIALTAAAPIRARASRWR</sequence>
<feature type="compositionally biased region" description="Low complexity" evidence="1">
    <location>
        <begin position="977"/>
        <end position="991"/>
    </location>
</feature>
<evidence type="ECO:0000313" key="4">
    <source>
        <dbReference type="Proteomes" id="UP000224006"/>
    </source>
</evidence>
<feature type="region of interest" description="Disordered" evidence="1">
    <location>
        <begin position="264"/>
        <end position="300"/>
    </location>
</feature>
<feature type="compositionally biased region" description="Low complexity" evidence="1">
    <location>
        <begin position="22"/>
        <end position="39"/>
    </location>
</feature>
<dbReference type="AlphaFoldDB" id="A0A2A9M9X5"/>
<keyword evidence="4" id="KW-1185">Reference proteome</keyword>
<feature type="transmembrane region" description="Helical" evidence="2">
    <location>
        <begin position="316"/>
        <end position="335"/>
    </location>
</feature>
<feature type="compositionally biased region" description="Basic and acidic residues" evidence="1">
    <location>
        <begin position="1033"/>
        <end position="1044"/>
    </location>
</feature>
<feature type="transmembrane region" description="Helical" evidence="2">
    <location>
        <begin position="342"/>
        <end position="360"/>
    </location>
</feature>
<keyword evidence="2" id="KW-0812">Transmembrane</keyword>
<reference evidence="3 4" key="1">
    <citation type="submission" date="2017-09" db="EMBL/GenBank/DDBJ databases">
        <title>Genome sequencing of Besnoitia besnoiti strain Bb-Ger1.</title>
        <authorList>
            <person name="Schares G."/>
            <person name="Venepally P."/>
            <person name="Lorenzi H.A."/>
        </authorList>
    </citation>
    <scope>NUCLEOTIDE SEQUENCE [LARGE SCALE GENOMIC DNA]</scope>
    <source>
        <strain evidence="3 4">Bb-Ger1</strain>
    </source>
</reference>
<feature type="region of interest" description="Disordered" evidence="1">
    <location>
        <begin position="1033"/>
        <end position="1052"/>
    </location>
</feature>
<feature type="region of interest" description="Disordered" evidence="1">
    <location>
        <begin position="1"/>
        <end position="220"/>
    </location>
</feature>
<feature type="transmembrane region" description="Helical" evidence="2">
    <location>
        <begin position="578"/>
        <end position="604"/>
    </location>
</feature>
<dbReference type="VEuPathDB" id="ToxoDB:BESB_061650"/>
<name>A0A2A9M9X5_BESBE</name>
<keyword evidence="2" id="KW-1133">Transmembrane helix</keyword>
<dbReference type="OrthoDB" id="333762at2759"/>
<feature type="compositionally biased region" description="Polar residues" evidence="1">
    <location>
        <begin position="1060"/>
        <end position="1074"/>
    </location>
</feature>
<organism evidence="3 4">
    <name type="scientific">Besnoitia besnoiti</name>
    <name type="common">Apicomplexan protozoan</name>
    <dbReference type="NCBI Taxonomy" id="94643"/>
    <lineage>
        <taxon>Eukaryota</taxon>
        <taxon>Sar</taxon>
        <taxon>Alveolata</taxon>
        <taxon>Apicomplexa</taxon>
        <taxon>Conoidasida</taxon>
        <taxon>Coccidia</taxon>
        <taxon>Eucoccidiorida</taxon>
        <taxon>Eimeriorina</taxon>
        <taxon>Sarcocystidae</taxon>
        <taxon>Besnoitia</taxon>
    </lineage>
</organism>
<dbReference type="RefSeq" id="XP_029219287.1">
    <property type="nucleotide sequence ID" value="XM_029364579.1"/>
</dbReference>
<feature type="compositionally biased region" description="Low complexity" evidence="1">
    <location>
        <begin position="479"/>
        <end position="491"/>
    </location>
</feature>
<feature type="transmembrane region" description="Helical" evidence="2">
    <location>
        <begin position="658"/>
        <end position="678"/>
    </location>
</feature>
<evidence type="ECO:0000313" key="3">
    <source>
        <dbReference type="EMBL" id="PFH35278.1"/>
    </source>
</evidence>
<accession>A0A2A9M9X5</accession>
<dbReference type="EMBL" id="NWUJ01000005">
    <property type="protein sequence ID" value="PFH35278.1"/>
    <property type="molecule type" value="Genomic_DNA"/>
</dbReference>
<feature type="compositionally biased region" description="Low complexity" evidence="1">
    <location>
        <begin position="54"/>
        <end position="67"/>
    </location>
</feature>
<feature type="compositionally biased region" description="Low complexity" evidence="1">
    <location>
        <begin position="430"/>
        <end position="452"/>
    </location>
</feature>
<dbReference type="GeneID" id="40311093"/>
<evidence type="ECO:0000256" key="1">
    <source>
        <dbReference type="SAM" id="MobiDB-lite"/>
    </source>
</evidence>
<evidence type="ECO:0008006" key="5">
    <source>
        <dbReference type="Google" id="ProtNLM"/>
    </source>
</evidence>
<feature type="compositionally biased region" description="Basic and acidic residues" evidence="1">
    <location>
        <begin position="952"/>
        <end position="976"/>
    </location>
</feature>
<feature type="compositionally biased region" description="Low complexity" evidence="1">
    <location>
        <begin position="836"/>
        <end position="854"/>
    </location>
</feature>